<sequence length="203" mass="21068">MSSLRSLMGDVIGGGSVPIRIFYVYNNNRGMNNSGCCCLWTVPTSIRNVTFEVWGGGGAGSGACCCQWSQDGAGTGGYAIRSMAAGSGADLAGCQFTICAAGNGSCCQQHCIGYTGYKSFVTGSGLAATCAQGGCGGTTMCHAHHSYNCCHGWHCIDGASQGEFKLGIGRDHAMNTHYCHNQMWDQIGGGAKSSMSRKSTDFC</sequence>
<organism evidence="2">
    <name type="scientific">marine metagenome</name>
    <dbReference type="NCBI Taxonomy" id="408172"/>
    <lineage>
        <taxon>unclassified sequences</taxon>
        <taxon>metagenomes</taxon>
        <taxon>ecological metagenomes</taxon>
    </lineage>
</organism>
<protein>
    <recommendedName>
        <fullName evidence="1">Glycine-rich domain-containing protein</fullName>
    </recommendedName>
</protein>
<dbReference type="InterPro" id="IPR049304">
    <property type="entry name" value="Gly_rich_dom"/>
</dbReference>
<proteinExistence type="predicted"/>
<name>A0A381Z4K2_9ZZZZ</name>
<dbReference type="EMBL" id="UINC01019832">
    <property type="protein sequence ID" value="SVA83871.1"/>
    <property type="molecule type" value="Genomic_DNA"/>
</dbReference>
<evidence type="ECO:0000259" key="1">
    <source>
        <dbReference type="Pfam" id="PF21722"/>
    </source>
</evidence>
<dbReference type="AlphaFoldDB" id="A0A381Z4K2"/>
<reference evidence="2" key="1">
    <citation type="submission" date="2018-05" db="EMBL/GenBank/DDBJ databases">
        <authorList>
            <person name="Lanie J.A."/>
            <person name="Ng W.-L."/>
            <person name="Kazmierczak K.M."/>
            <person name="Andrzejewski T.M."/>
            <person name="Davidsen T.M."/>
            <person name="Wayne K.J."/>
            <person name="Tettelin H."/>
            <person name="Glass J.I."/>
            <person name="Rusch D."/>
            <person name="Podicherti R."/>
            <person name="Tsui H.-C.T."/>
            <person name="Winkler M.E."/>
        </authorList>
    </citation>
    <scope>NUCLEOTIDE SEQUENCE</scope>
</reference>
<dbReference type="Pfam" id="PF21722">
    <property type="entry name" value="Gly_rich_2"/>
    <property type="match status" value="1"/>
</dbReference>
<gene>
    <name evidence="2" type="ORF">METZ01_LOCUS136725</name>
</gene>
<feature type="non-terminal residue" evidence="2">
    <location>
        <position position="203"/>
    </location>
</feature>
<evidence type="ECO:0000313" key="2">
    <source>
        <dbReference type="EMBL" id="SVA83871.1"/>
    </source>
</evidence>
<accession>A0A381Z4K2</accession>
<feature type="domain" description="Glycine-rich" evidence="1">
    <location>
        <begin position="39"/>
        <end position="185"/>
    </location>
</feature>